<dbReference type="STRING" id="1121393.SAMN02745216_02503"/>
<dbReference type="InterPro" id="IPR025159">
    <property type="entry name" value="AbiEi_N"/>
</dbReference>
<name>A0A1M6N3R0_9BACT</name>
<accession>A0A1M6N3R0</accession>
<evidence type="ECO:0000259" key="1">
    <source>
        <dbReference type="Pfam" id="PF13338"/>
    </source>
</evidence>
<gene>
    <name evidence="2" type="ORF">SAMN02745216_02503</name>
</gene>
<dbReference type="AlphaFoldDB" id="A0A1M6N3R0"/>
<evidence type="ECO:0000313" key="3">
    <source>
        <dbReference type="Proteomes" id="UP000183994"/>
    </source>
</evidence>
<sequence length="268" mass="31018">MKYQNFFSKRPVFTLEELDAALESRGSPSPGKRKAMLAYYRKQGRLLMVRRGLYAVVPEGMDPDTAPVDPFLLAGKMTSDAVLGYHTALQFHGKAYTVRNDFHYLSRTKSVPLRFRSYDFHCVTMPKALVKNGAEYFGVETAERRGVTLHVTNLERTMVDVMDRPDLAGSWEEIWRSLELVEYFNLDQVVEYALLLENATTAAKVGFYLDQHREVLMVEDEHLAPLRKLRPRQPHYLDRSKRTSGTLVKDWNLMVPEDVLHRTWEEMA</sequence>
<dbReference type="EMBL" id="FQZU01000014">
    <property type="protein sequence ID" value="SHJ90298.1"/>
    <property type="molecule type" value="Genomic_DNA"/>
</dbReference>
<organism evidence="2 3">
    <name type="scientific">Desulfatibacillum alkenivorans DSM 16219</name>
    <dbReference type="NCBI Taxonomy" id="1121393"/>
    <lineage>
        <taxon>Bacteria</taxon>
        <taxon>Pseudomonadati</taxon>
        <taxon>Thermodesulfobacteriota</taxon>
        <taxon>Desulfobacteria</taxon>
        <taxon>Desulfobacterales</taxon>
        <taxon>Desulfatibacillaceae</taxon>
        <taxon>Desulfatibacillum</taxon>
    </lineage>
</organism>
<dbReference type="RefSeq" id="WP_073476286.1">
    <property type="nucleotide sequence ID" value="NZ_FQZU01000014.1"/>
</dbReference>
<keyword evidence="3" id="KW-1185">Reference proteome</keyword>
<dbReference type="Pfam" id="PF13338">
    <property type="entry name" value="AbiEi_4"/>
    <property type="match status" value="1"/>
</dbReference>
<reference evidence="3" key="1">
    <citation type="submission" date="2016-11" db="EMBL/GenBank/DDBJ databases">
        <authorList>
            <person name="Varghese N."/>
            <person name="Submissions S."/>
        </authorList>
    </citation>
    <scope>NUCLEOTIDE SEQUENCE [LARGE SCALE GENOMIC DNA]</scope>
    <source>
        <strain evidence="3">DSM 16219</strain>
    </source>
</reference>
<dbReference type="Proteomes" id="UP000183994">
    <property type="component" value="Unassembled WGS sequence"/>
</dbReference>
<proteinExistence type="predicted"/>
<feature type="domain" description="AbiEi antitoxin N-terminal" evidence="1">
    <location>
        <begin position="3"/>
        <end position="57"/>
    </location>
</feature>
<protein>
    <submittedName>
        <fullName evidence="2">Transcriptional regulator, predicted component of viral defense system</fullName>
    </submittedName>
</protein>
<dbReference type="OrthoDB" id="42441at2"/>
<evidence type="ECO:0000313" key="2">
    <source>
        <dbReference type="EMBL" id="SHJ90298.1"/>
    </source>
</evidence>